<name>B6IPP5_RHOCS</name>
<dbReference type="PANTHER" id="PTHR11728:SF1">
    <property type="entry name" value="GLYCEROL-3-PHOSPHATE DEHYDROGENASE [NAD(+)] 2, CHLOROPLASTIC"/>
    <property type="match status" value="1"/>
</dbReference>
<feature type="binding site" evidence="14">
    <location>
        <position position="256"/>
    </location>
    <ligand>
        <name>sn-glycerol 3-phosphate</name>
        <dbReference type="ChEBI" id="CHEBI:57597"/>
    </ligand>
</feature>
<evidence type="ECO:0000313" key="21">
    <source>
        <dbReference type="EMBL" id="ACI99747.1"/>
    </source>
</evidence>
<dbReference type="GO" id="GO:0005829">
    <property type="term" value="C:cytosol"/>
    <property type="evidence" value="ECO:0007669"/>
    <property type="project" value="TreeGrafter"/>
</dbReference>
<dbReference type="GO" id="GO:0006650">
    <property type="term" value="P:glycerophospholipid metabolic process"/>
    <property type="evidence" value="ECO:0007669"/>
    <property type="project" value="UniProtKB-UniRule"/>
</dbReference>
<keyword evidence="3 14" id="KW-0547">Nucleotide-binding</keyword>
<evidence type="ECO:0000259" key="19">
    <source>
        <dbReference type="Pfam" id="PF01210"/>
    </source>
</evidence>
<dbReference type="GO" id="GO:0141153">
    <property type="term" value="F:glycerol-3-phosphate dehydrogenase (NADP+) activity"/>
    <property type="evidence" value="ECO:0007669"/>
    <property type="project" value="RHEA"/>
</dbReference>
<feature type="active site" description="Proton acceptor" evidence="14 15">
    <location>
        <position position="191"/>
    </location>
</feature>
<dbReference type="PIRSF" id="PIRSF000114">
    <property type="entry name" value="Glycerol-3-P_dh"/>
    <property type="match status" value="1"/>
</dbReference>
<dbReference type="InterPro" id="IPR036291">
    <property type="entry name" value="NAD(P)-bd_dom_sf"/>
</dbReference>
<feature type="domain" description="Glycerol-3-phosphate dehydrogenase NAD-dependent N-terminal" evidence="19">
    <location>
        <begin position="7"/>
        <end position="159"/>
    </location>
</feature>
<dbReference type="PRINTS" id="PR00077">
    <property type="entry name" value="GPDHDRGNASE"/>
</dbReference>
<feature type="binding site" evidence="14">
    <location>
        <position position="138"/>
    </location>
    <ligand>
        <name>sn-glycerol 3-phosphate</name>
        <dbReference type="ChEBI" id="CHEBI:57597"/>
    </ligand>
</feature>
<dbReference type="EC" id="1.1.1.94" evidence="11 14"/>
<keyword evidence="5 14" id="KW-0560">Oxidoreductase</keyword>
<dbReference type="Gene3D" id="3.40.50.720">
    <property type="entry name" value="NAD(P)-binding Rossmann-like Domain"/>
    <property type="match status" value="1"/>
</dbReference>
<feature type="domain" description="Glycerol-3-phosphate dehydrogenase NAD-dependent C-terminal" evidence="20">
    <location>
        <begin position="180"/>
        <end position="320"/>
    </location>
</feature>
<dbReference type="InterPro" id="IPR006168">
    <property type="entry name" value="G3P_DH_NAD-dep"/>
</dbReference>
<dbReference type="GO" id="GO:0051287">
    <property type="term" value="F:NAD binding"/>
    <property type="evidence" value="ECO:0007669"/>
    <property type="project" value="InterPro"/>
</dbReference>
<dbReference type="UniPathway" id="UPA00940"/>
<evidence type="ECO:0000256" key="14">
    <source>
        <dbReference type="HAMAP-Rule" id="MF_00394"/>
    </source>
</evidence>
<dbReference type="STRING" id="414684.RC1_2361"/>
<dbReference type="NCBIfam" id="NF000942">
    <property type="entry name" value="PRK00094.1-4"/>
    <property type="match status" value="1"/>
</dbReference>
<accession>B6IPP5</accession>
<dbReference type="FunFam" id="3.40.50.720:FF:000019">
    <property type="entry name" value="Glycerol-3-phosphate dehydrogenase [NAD(P)+]"/>
    <property type="match status" value="1"/>
</dbReference>
<dbReference type="PANTHER" id="PTHR11728">
    <property type="entry name" value="GLYCEROL-3-PHOSPHATE DEHYDROGENASE"/>
    <property type="match status" value="1"/>
</dbReference>
<feature type="binding site" evidence="14">
    <location>
        <position position="136"/>
    </location>
    <ligand>
        <name>sn-glycerol 3-phosphate</name>
        <dbReference type="ChEBI" id="CHEBI:57597"/>
    </ligand>
</feature>
<keyword evidence="22" id="KW-1185">Reference proteome</keyword>
<comment type="subcellular location">
    <subcellularLocation>
        <location evidence="14">Cytoplasm</location>
    </subcellularLocation>
</comment>
<comment type="pathway">
    <text evidence="14">Membrane lipid metabolism; glycerophospholipid metabolism.</text>
</comment>
<dbReference type="SUPFAM" id="SSF51735">
    <property type="entry name" value="NAD(P)-binding Rossmann-fold domains"/>
    <property type="match status" value="1"/>
</dbReference>
<feature type="binding site" evidence="14">
    <location>
        <position position="15"/>
    </location>
    <ligand>
        <name>NADPH</name>
        <dbReference type="ChEBI" id="CHEBI:57783"/>
    </ligand>
</feature>
<dbReference type="Pfam" id="PF01210">
    <property type="entry name" value="NAD_Gly3P_dh_N"/>
    <property type="match status" value="1"/>
</dbReference>
<evidence type="ECO:0000313" key="22">
    <source>
        <dbReference type="Proteomes" id="UP000001591"/>
    </source>
</evidence>
<protein>
    <recommendedName>
        <fullName evidence="12 14">Glycerol-3-phosphate dehydrogenase [NAD(P)+]</fullName>
        <ecNumber evidence="11 14">1.1.1.94</ecNumber>
    </recommendedName>
    <alternativeName>
        <fullName evidence="14">NAD(P)(+)-dependent glycerol-3-phosphate dehydrogenase</fullName>
    </alternativeName>
    <alternativeName>
        <fullName evidence="13 14">NAD(P)H-dependent dihydroxyacetone-phosphate reductase</fullName>
    </alternativeName>
</protein>
<evidence type="ECO:0000256" key="3">
    <source>
        <dbReference type="ARBA" id="ARBA00022741"/>
    </source>
</evidence>
<keyword evidence="14" id="KW-0963">Cytoplasm</keyword>
<gene>
    <name evidence="14 21" type="primary">gpsA</name>
    <name evidence="21" type="ordered locus">RC1_2361</name>
</gene>
<organism evidence="21 22">
    <name type="scientific">Rhodospirillum centenum (strain ATCC 51521 / SW)</name>
    <dbReference type="NCBI Taxonomy" id="414684"/>
    <lineage>
        <taxon>Bacteria</taxon>
        <taxon>Pseudomonadati</taxon>
        <taxon>Pseudomonadota</taxon>
        <taxon>Alphaproteobacteria</taxon>
        <taxon>Rhodospirillales</taxon>
        <taxon>Rhodospirillaceae</taxon>
        <taxon>Rhodospirillum</taxon>
    </lineage>
</organism>
<dbReference type="eggNOG" id="COG0240">
    <property type="taxonomic scope" value="Bacteria"/>
</dbReference>
<keyword evidence="9 14" id="KW-1208">Phospholipid metabolism</keyword>
<evidence type="ECO:0000256" key="15">
    <source>
        <dbReference type="PIRSR" id="PIRSR000114-1"/>
    </source>
</evidence>
<dbReference type="GO" id="GO:0005975">
    <property type="term" value="P:carbohydrate metabolic process"/>
    <property type="evidence" value="ECO:0007669"/>
    <property type="project" value="InterPro"/>
</dbReference>
<feature type="binding site" evidence="16">
    <location>
        <position position="108"/>
    </location>
    <ligand>
        <name>substrate</name>
    </ligand>
</feature>
<evidence type="ECO:0000256" key="6">
    <source>
        <dbReference type="ARBA" id="ARBA00023027"/>
    </source>
</evidence>
<dbReference type="GO" id="GO:0141152">
    <property type="term" value="F:glycerol-3-phosphate dehydrogenase (NAD+) activity"/>
    <property type="evidence" value="ECO:0007669"/>
    <property type="project" value="RHEA"/>
</dbReference>
<dbReference type="Proteomes" id="UP000001591">
    <property type="component" value="Chromosome"/>
</dbReference>
<evidence type="ECO:0000256" key="4">
    <source>
        <dbReference type="ARBA" id="ARBA00022857"/>
    </source>
</evidence>
<dbReference type="KEGG" id="rce:RC1_2361"/>
<feature type="binding site" evidence="17">
    <location>
        <position position="140"/>
    </location>
    <ligand>
        <name>NAD(+)</name>
        <dbReference type="ChEBI" id="CHEBI:57540"/>
    </ligand>
</feature>
<evidence type="ECO:0000259" key="20">
    <source>
        <dbReference type="Pfam" id="PF07479"/>
    </source>
</evidence>
<dbReference type="HOGENOM" id="CLU_033449_0_2_5"/>
<dbReference type="GO" id="GO:0008654">
    <property type="term" value="P:phospholipid biosynthetic process"/>
    <property type="evidence" value="ECO:0007669"/>
    <property type="project" value="UniProtKB-KW"/>
</dbReference>
<evidence type="ECO:0000256" key="11">
    <source>
        <dbReference type="ARBA" id="ARBA00066687"/>
    </source>
</evidence>
<evidence type="ECO:0000256" key="18">
    <source>
        <dbReference type="RuleBase" id="RU000437"/>
    </source>
</evidence>
<reference evidence="21 22" key="1">
    <citation type="journal article" date="2010" name="BMC Genomics">
        <title>Metabolic flexibility revealed in the genome of the cyst-forming alpha-1 proteobacterium Rhodospirillum centenum.</title>
        <authorList>
            <person name="Lu Y.K."/>
            <person name="Marden J."/>
            <person name="Han M."/>
            <person name="Swingley W.D."/>
            <person name="Mastrian S.D."/>
            <person name="Chowdhury S.R."/>
            <person name="Hao J."/>
            <person name="Helmy T."/>
            <person name="Kim S."/>
            <person name="Kurdoglu A.A."/>
            <person name="Matthies H.J."/>
            <person name="Rollo D."/>
            <person name="Stothard P."/>
            <person name="Blankenship R.E."/>
            <person name="Bauer C.E."/>
            <person name="Touchman J.W."/>
        </authorList>
    </citation>
    <scope>NUCLEOTIDE SEQUENCE [LARGE SCALE GENOMIC DNA]</scope>
    <source>
        <strain evidence="22">ATCC 51521 / SW</strain>
    </source>
</reference>
<dbReference type="AlphaFoldDB" id="B6IPP5"/>
<evidence type="ECO:0000256" key="13">
    <source>
        <dbReference type="ARBA" id="ARBA00080511"/>
    </source>
</evidence>
<proteinExistence type="inferred from homology"/>
<evidence type="ECO:0000256" key="17">
    <source>
        <dbReference type="PIRSR" id="PIRSR000114-3"/>
    </source>
</evidence>
<keyword evidence="4 14" id="KW-0521">NADP</keyword>
<feature type="binding site" evidence="17">
    <location>
        <position position="255"/>
    </location>
    <ligand>
        <name>NAD(+)</name>
        <dbReference type="ChEBI" id="CHEBI:57540"/>
    </ligand>
</feature>
<evidence type="ECO:0000256" key="10">
    <source>
        <dbReference type="ARBA" id="ARBA00052716"/>
    </source>
</evidence>
<feature type="binding site" evidence="14">
    <location>
        <position position="35"/>
    </location>
    <ligand>
        <name>NADPH</name>
        <dbReference type="ChEBI" id="CHEBI:57783"/>
    </ligand>
</feature>
<dbReference type="GO" id="GO:0046168">
    <property type="term" value="P:glycerol-3-phosphate catabolic process"/>
    <property type="evidence" value="ECO:0007669"/>
    <property type="project" value="InterPro"/>
</dbReference>
<evidence type="ECO:0000256" key="9">
    <source>
        <dbReference type="ARBA" id="ARBA00023264"/>
    </source>
</evidence>
<feature type="binding site" evidence="14">
    <location>
        <position position="108"/>
    </location>
    <ligand>
        <name>NADPH</name>
        <dbReference type="ChEBI" id="CHEBI:57783"/>
    </ligand>
</feature>
<dbReference type="InterPro" id="IPR013328">
    <property type="entry name" value="6PGD_dom2"/>
</dbReference>
<keyword evidence="2 14" id="KW-0444">Lipid biosynthesis</keyword>
<dbReference type="SUPFAM" id="SSF48179">
    <property type="entry name" value="6-phosphogluconate dehydrogenase C-terminal domain-like"/>
    <property type="match status" value="1"/>
</dbReference>
<keyword evidence="7 14" id="KW-0443">Lipid metabolism</keyword>
<evidence type="ECO:0000256" key="7">
    <source>
        <dbReference type="ARBA" id="ARBA00023098"/>
    </source>
</evidence>
<dbReference type="FunFam" id="1.10.1040.10:FF:000001">
    <property type="entry name" value="Glycerol-3-phosphate dehydrogenase [NAD(P)+]"/>
    <property type="match status" value="1"/>
</dbReference>
<comment type="catalytic activity">
    <reaction evidence="14">
        <text>sn-glycerol 3-phosphate + NAD(+) = dihydroxyacetone phosphate + NADH + H(+)</text>
        <dbReference type="Rhea" id="RHEA:11092"/>
        <dbReference type="ChEBI" id="CHEBI:15378"/>
        <dbReference type="ChEBI" id="CHEBI:57540"/>
        <dbReference type="ChEBI" id="CHEBI:57597"/>
        <dbReference type="ChEBI" id="CHEBI:57642"/>
        <dbReference type="ChEBI" id="CHEBI:57945"/>
        <dbReference type="EC" id="1.1.1.94"/>
    </reaction>
</comment>
<feature type="binding site" evidence="14">
    <location>
        <position position="279"/>
    </location>
    <ligand>
        <name>NADPH</name>
        <dbReference type="ChEBI" id="CHEBI:57783"/>
    </ligand>
</feature>
<feature type="binding site" evidence="14">
    <location>
        <position position="191"/>
    </location>
    <ligand>
        <name>sn-glycerol 3-phosphate</name>
        <dbReference type="ChEBI" id="CHEBI:57597"/>
    </ligand>
</feature>
<evidence type="ECO:0000256" key="5">
    <source>
        <dbReference type="ARBA" id="ARBA00023002"/>
    </source>
</evidence>
<evidence type="ECO:0000256" key="16">
    <source>
        <dbReference type="PIRSR" id="PIRSR000114-2"/>
    </source>
</evidence>
<dbReference type="Gene3D" id="1.10.1040.10">
    <property type="entry name" value="N-(1-d-carboxylethyl)-l-norvaline Dehydrogenase, domain 2"/>
    <property type="match status" value="1"/>
</dbReference>
<feature type="binding site" evidence="17">
    <location>
        <begin position="11"/>
        <end position="16"/>
    </location>
    <ligand>
        <name>NAD(+)</name>
        <dbReference type="ChEBI" id="CHEBI:57540"/>
    </ligand>
</feature>
<dbReference type="InterPro" id="IPR011128">
    <property type="entry name" value="G3P_DH_NAD-dep_N"/>
</dbReference>
<dbReference type="OrthoDB" id="9812273at2"/>
<keyword evidence="8 14" id="KW-0594">Phospholipid biosynthesis</keyword>
<evidence type="ECO:0000256" key="1">
    <source>
        <dbReference type="ARBA" id="ARBA00011009"/>
    </source>
</evidence>
<comment type="caution">
    <text evidence="14">Lacks conserved residue(s) required for the propagation of feature annotation.</text>
</comment>
<dbReference type="Pfam" id="PF07479">
    <property type="entry name" value="NAD_Gly3P_dh_C"/>
    <property type="match status" value="1"/>
</dbReference>
<dbReference type="GO" id="GO:0046167">
    <property type="term" value="P:glycerol-3-phosphate biosynthetic process"/>
    <property type="evidence" value="ECO:0007669"/>
    <property type="project" value="UniProtKB-UniRule"/>
</dbReference>
<evidence type="ECO:0000256" key="12">
    <source>
        <dbReference type="ARBA" id="ARBA00069372"/>
    </source>
</evidence>
<feature type="binding site" evidence="14">
    <location>
        <position position="254"/>
    </location>
    <ligand>
        <name>sn-glycerol 3-phosphate</name>
        <dbReference type="ChEBI" id="CHEBI:57597"/>
    </ligand>
</feature>
<keyword evidence="6 14" id="KW-0520">NAD</keyword>
<dbReference type="EMBL" id="CP000613">
    <property type="protein sequence ID" value="ACI99747.1"/>
    <property type="molecule type" value="Genomic_DNA"/>
</dbReference>
<evidence type="ECO:0000256" key="8">
    <source>
        <dbReference type="ARBA" id="ARBA00023209"/>
    </source>
</evidence>
<dbReference type="InterPro" id="IPR008927">
    <property type="entry name" value="6-PGluconate_DH-like_C_sf"/>
</dbReference>
<dbReference type="HAMAP" id="MF_00394">
    <property type="entry name" value="NAD_Glyc3P_dehydrog"/>
    <property type="match status" value="1"/>
</dbReference>
<feature type="binding site" evidence="14">
    <location>
        <position position="140"/>
    </location>
    <ligand>
        <name>NADPH</name>
        <dbReference type="ChEBI" id="CHEBI:57783"/>
    </ligand>
</feature>
<comment type="function">
    <text evidence="14">Catalyzes the reduction of the glycolytic intermediate dihydroxyacetone phosphate (DHAP) to sn-glycerol 3-phosphate (G3P), the key precursor for phospholipid synthesis.</text>
</comment>
<feature type="binding site" evidence="16">
    <location>
        <begin position="255"/>
        <end position="256"/>
    </location>
    <ligand>
        <name>substrate</name>
    </ligand>
</feature>
<dbReference type="InterPro" id="IPR006109">
    <property type="entry name" value="G3P_DH_NAD-dep_C"/>
</dbReference>
<feature type="binding site" evidence="14">
    <location>
        <position position="255"/>
    </location>
    <ligand>
        <name>NADPH</name>
        <dbReference type="ChEBI" id="CHEBI:57783"/>
    </ligand>
</feature>
<dbReference type="NCBIfam" id="NF000940">
    <property type="entry name" value="PRK00094.1-2"/>
    <property type="match status" value="1"/>
</dbReference>
<feature type="binding site" evidence="14">
    <location>
        <position position="244"/>
    </location>
    <ligand>
        <name>sn-glycerol 3-phosphate</name>
        <dbReference type="ChEBI" id="CHEBI:57597"/>
    </ligand>
</feature>
<feature type="binding site" evidence="14">
    <location>
        <position position="281"/>
    </location>
    <ligand>
        <name>NADPH</name>
        <dbReference type="ChEBI" id="CHEBI:57783"/>
    </ligand>
</feature>
<dbReference type="RefSeq" id="WP_012567531.1">
    <property type="nucleotide sequence ID" value="NC_011420.2"/>
</dbReference>
<comment type="catalytic activity">
    <reaction evidence="10">
        <text>sn-glycerol 3-phosphate + NADP(+) = dihydroxyacetone phosphate + NADPH + H(+)</text>
        <dbReference type="Rhea" id="RHEA:11096"/>
        <dbReference type="ChEBI" id="CHEBI:15378"/>
        <dbReference type="ChEBI" id="CHEBI:57597"/>
        <dbReference type="ChEBI" id="CHEBI:57642"/>
        <dbReference type="ChEBI" id="CHEBI:57783"/>
        <dbReference type="ChEBI" id="CHEBI:58349"/>
        <dbReference type="EC" id="1.1.1.94"/>
    </reaction>
    <physiologicalReaction direction="right-to-left" evidence="10">
        <dbReference type="Rhea" id="RHEA:11098"/>
    </physiologicalReaction>
</comment>
<dbReference type="PROSITE" id="PS00957">
    <property type="entry name" value="NAD_G3PDH"/>
    <property type="match status" value="1"/>
</dbReference>
<evidence type="ECO:0000256" key="2">
    <source>
        <dbReference type="ARBA" id="ARBA00022516"/>
    </source>
</evidence>
<feature type="binding site" evidence="14">
    <location>
        <position position="108"/>
    </location>
    <ligand>
        <name>sn-glycerol 3-phosphate</name>
        <dbReference type="ChEBI" id="CHEBI:57597"/>
    </ligand>
</feature>
<sequence length="333" mass="33934">MRGMQRIGVIGAGAWGTALAMAAGRAGREVVLWAREPEVVEGVNASHENRPFLPGVALDPAIRATGDLEEAAAADALLLVTPAQHLRAACRALAPVLDGTVPVVICAKGIELDTGCLMTDAAQAELPDNPLAVLSGPTFAAEVAAGLPTAVTLACADAAVGRALVDALGGRSLRPYLSDDLVGAQVGGAVKNVLAIACGVVEGRRLGDNARAALITRGLAEIARLGLALGARAETLMGLSGLGDLTLTCSSLQSRNMSLGAALGQGRRLAEVLGERRSVAEGVYTARAVVELAVQRGVDMPICQAVDAILNHGADLDSVIEALLTRPFRAEGV</sequence>
<feature type="binding site" evidence="14">
    <location>
        <position position="255"/>
    </location>
    <ligand>
        <name>sn-glycerol 3-phosphate</name>
        <dbReference type="ChEBI" id="CHEBI:57597"/>
    </ligand>
</feature>
<comment type="similarity">
    <text evidence="1 14 18">Belongs to the NAD-dependent glycerol-3-phosphate dehydrogenase family.</text>
</comment>